<dbReference type="SUPFAM" id="SSF46689">
    <property type="entry name" value="Homeodomain-like"/>
    <property type="match status" value="1"/>
</dbReference>
<dbReference type="PROSITE" id="PS50977">
    <property type="entry name" value="HTH_TETR_2"/>
    <property type="match status" value="1"/>
</dbReference>
<dbReference type="EMBL" id="VENP01000065">
    <property type="protein sequence ID" value="TNU73100.1"/>
    <property type="molecule type" value="Genomic_DNA"/>
</dbReference>
<name>A0A5C5B869_9MICO</name>
<dbReference type="GO" id="GO:0003700">
    <property type="term" value="F:DNA-binding transcription factor activity"/>
    <property type="evidence" value="ECO:0007669"/>
    <property type="project" value="TreeGrafter"/>
</dbReference>
<dbReference type="Gene3D" id="1.10.357.10">
    <property type="entry name" value="Tetracycline Repressor, domain 2"/>
    <property type="match status" value="1"/>
</dbReference>
<keyword evidence="3" id="KW-0804">Transcription</keyword>
<dbReference type="InterPro" id="IPR050109">
    <property type="entry name" value="HTH-type_TetR-like_transc_reg"/>
</dbReference>
<dbReference type="InterPro" id="IPR041479">
    <property type="entry name" value="TetR_CgmR_C"/>
</dbReference>
<evidence type="ECO:0000313" key="6">
    <source>
        <dbReference type="EMBL" id="TNU73100.1"/>
    </source>
</evidence>
<evidence type="ECO:0000313" key="7">
    <source>
        <dbReference type="Proteomes" id="UP000313849"/>
    </source>
</evidence>
<reference evidence="6 7" key="1">
    <citation type="submission" date="2019-06" db="EMBL/GenBank/DDBJ databases">
        <title>Draft genome sequence of Miniimonas arenae KCTC 19750T isolated from sea sand.</title>
        <authorList>
            <person name="Park S.-J."/>
        </authorList>
    </citation>
    <scope>NUCLEOTIDE SEQUENCE [LARGE SCALE GENOMIC DNA]</scope>
    <source>
        <strain evidence="6 7">KCTC 19750</strain>
    </source>
</reference>
<keyword evidence="7" id="KW-1185">Reference proteome</keyword>
<evidence type="ECO:0000259" key="5">
    <source>
        <dbReference type="PROSITE" id="PS50977"/>
    </source>
</evidence>
<feature type="domain" description="HTH tetR-type" evidence="5">
    <location>
        <begin position="13"/>
        <end position="72"/>
    </location>
</feature>
<keyword evidence="2 4" id="KW-0238">DNA-binding</keyword>
<comment type="caution">
    <text evidence="6">The sequence shown here is derived from an EMBL/GenBank/DDBJ whole genome shotgun (WGS) entry which is preliminary data.</text>
</comment>
<sequence>MTRPVPGPQRDAERTRARLLEAAAAAIGEKGPEVSLDLVARRAGVSKGGLLHHFPSRDALLEALMRHLLAAFDTSVERELERAQAEDPTEADAPGRLTRAYVRAVFADLAEGDRAREQITLMGMIGASEAVSHVLRTDDESWRSRVAGDGLEPLRAELVMKAADGLTASLMWSRTPAREHVELRDLLLALTRSTGPVDPSA</sequence>
<evidence type="ECO:0000256" key="4">
    <source>
        <dbReference type="PROSITE-ProRule" id="PRU00335"/>
    </source>
</evidence>
<evidence type="ECO:0000256" key="1">
    <source>
        <dbReference type="ARBA" id="ARBA00023015"/>
    </source>
</evidence>
<dbReference type="PRINTS" id="PR00455">
    <property type="entry name" value="HTHTETR"/>
</dbReference>
<organism evidence="6 7">
    <name type="scientific">Miniimonas arenae</name>
    <dbReference type="NCBI Taxonomy" id="676201"/>
    <lineage>
        <taxon>Bacteria</taxon>
        <taxon>Bacillati</taxon>
        <taxon>Actinomycetota</taxon>
        <taxon>Actinomycetes</taxon>
        <taxon>Micrococcales</taxon>
        <taxon>Beutenbergiaceae</taxon>
        <taxon>Miniimonas</taxon>
    </lineage>
</organism>
<keyword evidence="1" id="KW-0805">Transcription regulation</keyword>
<protein>
    <submittedName>
        <fullName evidence="6">TetR family transcriptional regulator</fullName>
    </submittedName>
</protein>
<dbReference type="AlphaFoldDB" id="A0A5C5B869"/>
<dbReference type="InterPro" id="IPR001647">
    <property type="entry name" value="HTH_TetR"/>
</dbReference>
<accession>A0A5C5B869</accession>
<proteinExistence type="predicted"/>
<evidence type="ECO:0000256" key="3">
    <source>
        <dbReference type="ARBA" id="ARBA00023163"/>
    </source>
</evidence>
<feature type="DNA-binding region" description="H-T-H motif" evidence="4">
    <location>
        <begin position="35"/>
        <end position="54"/>
    </location>
</feature>
<dbReference type="InterPro" id="IPR009057">
    <property type="entry name" value="Homeodomain-like_sf"/>
</dbReference>
<gene>
    <name evidence="6" type="ORF">FH969_13175</name>
</gene>
<dbReference type="PANTHER" id="PTHR30055">
    <property type="entry name" value="HTH-TYPE TRANSCRIPTIONAL REGULATOR RUTR"/>
    <property type="match status" value="1"/>
</dbReference>
<dbReference type="Pfam" id="PF17937">
    <property type="entry name" value="TetR_C_28"/>
    <property type="match status" value="1"/>
</dbReference>
<dbReference type="PANTHER" id="PTHR30055:SF234">
    <property type="entry name" value="HTH-TYPE TRANSCRIPTIONAL REGULATOR BETI"/>
    <property type="match status" value="1"/>
</dbReference>
<dbReference type="GO" id="GO:0000976">
    <property type="term" value="F:transcription cis-regulatory region binding"/>
    <property type="evidence" value="ECO:0007669"/>
    <property type="project" value="TreeGrafter"/>
</dbReference>
<dbReference type="OrthoDB" id="9806334at2"/>
<dbReference type="Proteomes" id="UP000313849">
    <property type="component" value="Unassembled WGS sequence"/>
</dbReference>
<dbReference type="Pfam" id="PF00440">
    <property type="entry name" value="TetR_N"/>
    <property type="match status" value="1"/>
</dbReference>
<evidence type="ECO:0000256" key="2">
    <source>
        <dbReference type="ARBA" id="ARBA00023125"/>
    </source>
</evidence>